<dbReference type="EMBL" id="LFJN01000051">
    <property type="protein sequence ID" value="KPI34733.1"/>
    <property type="molecule type" value="Genomic_DNA"/>
</dbReference>
<sequence length="219" mass="23638">MALSSTLFPHLSLFNATFHQPSPPLIATELSGIFIQHKYSNTLSHIVCGFWYNSAIHQKVRIDETYDGGYGTSFFDYTNTSSSGGVSNVQVIVGPSMNSTPSCFEDYVGSPGFPLITATYLQDVNASFGGAVLDPWVGEVQSWDFLYGGGGDGGIAVVVYLDDQEPAVLQGYDFWGTAERTKVVTRFFAQKVGEIGAEVFAGIGCPEQKQSAEAPRSDM</sequence>
<gene>
    <name evidence="1" type="ORF">AB675_26</name>
</gene>
<dbReference type="OrthoDB" id="3535343at2759"/>
<name>A0A0N1H348_9EURO</name>
<dbReference type="RefSeq" id="XP_017994696.1">
    <property type="nucleotide sequence ID" value="XM_018142691.1"/>
</dbReference>
<dbReference type="GeneID" id="28734464"/>
<keyword evidence="2" id="KW-1185">Reference proteome</keyword>
<evidence type="ECO:0000313" key="2">
    <source>
        <dbReference type="Proteomes" id="UP000038010"/>
    </source>
</evidence>
<dbReference type="AlphaFoldDB" id="A0A0N1H348"/>
<dbReference type="Proteomes" id="UP000038010">
    <property type="component" value="Unassembled WGS sequence"/>
</dbReference>
<reference evidence="1 2" key="1">
    <citation type="submission" date="2015-06" db="EMBL/GenBank/DDBJ databases">
        <title>Draft genome of the ant-associated black yeast Phialophora attae CBS 131958.</title>
        <authorList>
            <person name="Moreno L.F."/>
            <person name="Stielow B.J."/>
            <person name="de Hoog S."/>
            <person name="Vicente V.A."/>
            <person name="Weiss V.A."/>
            <person name="de Vries M."/>
            <person name="Cruz L.M."/>
            <person name="Souza E.M."/>
        </authorList>
    </citation>
    <scope>NUCLEOTIDE SEQUENCE [LARGE SCALE GENOMIC DNA]</scope>
    <source>
        <strain evidence="1 2">CBS 131958</strain>
    </source>
</reference>
<comment type="caution">
    <text evidence="1">The sequence shown here is derived from an EMBL/GenBank/DDBJ whole genome shotgun (WGS) entry which is preliminary data.</text>
</comment>
<evidence type="ECO:0000313" key="1">
    <source>
        <dbReference type="EMBL" id="KPI34733.1"/>
    </source>
</evidence>
<dbReference type="VEuPathDB" id="FungiDB:AB675_26"/>
<accession>A0A0N1H348</accession>
<organism evidence="1 2">
    <name type="scientific">Cyphellophora attinorum</name>
    <dbReference type="NCBI Taxonomy" id="1664694"/>
    <lineage>
        <taxon>Eukaryota</taxon>
        <taxon>Fungi</taxon>
        <taxon>Dikarya</taxon>
        <taxon>Ascomycota</taxon>
        <taxon>Pezizomycotina</taxon>
        <taxon>Eurotiomycetes</taxon>
        <taxon>Chaetothyriomycetidae</taxon>
        <taxon>Chaetothyriales</taxon>
        <taxon>Cyphellophoraceae</taxon>
        <taxon>Cyphellophora</taxon>
    </lineage>
</organism>
<proteinExistence type="predicted"/>
<protein>
    <submittedName>
        <fullName evidence="1">Uncharacterized protein</fullName>
    </submittedName>
</protein>